<name>A0A4V2VKM6_9FIRM</name>
<keyword evidence="1" id="KW-0812">Transmembrane</keyword>
<feature type="transmembrane region" description="Helical" evidence="1">
    <location>
        <begin position="25"/>
        <end position="43"/>
    </location>
</feature>
<evidence type="ECO:0008006" key="4">
    <source>
        <dbReference type="Google" id="ProtNLM"/>
    </source>
</evidence>
<organism evidence="2 3">
    <name type="scientific">Longicatena caecimuris</name>
    <dbReference type="NCBI Taxonomy" id="1796635"/>
    <lineage>
        <taxon>Bacteria</taxon>
        <taxon>Bacillati</taxon>
        <taxon>Bacillota</taxon>
        <taxon>Erysipelotrichia</taxon>
        <taxon>Erysipelotrichales</taxon>
        <taxon>Erysipelotrichaceae</taxon>
        <taxon>Longicatena</taxon>
    </lineage>
</organism>
<dbReference type="RefSeq" id="WP_119983457.1">
    <property type="nucleotide sequence ID" value="NZ_JANKBG010000005.1"/>
</dbReference>
<feature type="transmembrane region" description="Helical" evidence="1">
    <location>
        <begin position="70"/>
        <end position="87"/>
    </location>
</feature>
<evidence type="ECO:0000313" key="2">
    <source>
        <dbReference type="EMBL" id="TCU60515.1"/>
    </source>
</evidence>
<proteinExistence type="predicted"/>
<sequence length="167" mass="19206">MHARNLSCIAVMAALELLIFTSFSYILYLECITFTLVVFALIFPRKQAVLAAFVFTTLNMMIQGVTPWSFMYLLLYPLYSLVISVFAKCLKKHFLLAAFLCGLFSFLTGQFLQLPFMLFSKHLALAYFIVGLKASTIQFILSFCLYLVCARPVLSVLERIERRFLYE</sequence>
<keyword evidence="1" id="KW-1133">Transmembrane helix</keyword>
<keyword evidence="3" id="KW-1185">Reference proteome</keyword>
<evidence type="ECO:0000256" key="1">
    <source>
        <dbReference type="SAM" id="Phobius"/>
    </source>
</evidence>
<gene>
    <name evidence="2" type="ORF">EDD61_10623</name>
</gene>
<dbReference type="AlphaFoldDB" id="A0A4V2VKM6"/>
<dbReference type="Proteomes" id="UP000295773">
    <property type="component" value="Unassembled WGS sequence"/>
</dbReference>
<accession>A0A4V2VKM6</accession>
<protein>
    <recommendedName>
        <fullName evidence="4">Cytochrome B</fullName>
    </recommendedName>
</protein>
<feature type="transmembrane region" description="Helical" evidence="1">
    <location>
        <begin position="94"/>
        <end position="112"/>
    </location>
</feature>
<keyword evidence="1" id="KW-0472">Membrane</keyword>
<reference evidence="2 3" key="1">
    <citation type="submission" date="2019-03" db="EMBL/GenBank/DDBJ databases">
        <title>Genomic Encyclopedia of Type Strains, Phase IV (KMG-IV): sequencing the most valuable type-strain genomes for metagenomic binning, comparative biology and taxonomic classification.</title>
        <authorList>
            <person name="Goeker M."/>
        </authorList>
    </citation>
    <scope>NUCLEOTIDE SEQUENCE [LARGE SCALE GENOMIC DNA]</scope>
    <source>
        <strain evidence="2 3">DSM 29481</strain>
    </source>
</reference>
<evidence type="ECO:0000313" key="3">
    <source>
        <dbReference type="Proteomes" id="UP000295773"/>
    </source>
</evidence>
<dbReference type="EMBL" id="SMBP01000006">
    <property type="protein sequence ID" value="TCU60515.1"/>
    <property type="molecule type" value="Genomic_DNA"/>
</dbReference>
<feature type="transmembrane region" description="Helical" evidence="1">
    <location>
        <begin position="124"/>
        <end position="149"/>
    </location>
</feature>
<comment type="caution">
    <text evidence="2">The sequence shown here is derived from an EMBL/GenBank/DDBJ whole genome shotgun (WGS) entry which is preliminary data.</text>
</comment>